<comment type="catalytic activity">
    <reaction evidence="1">
        <text>ATP + protein L-histidine = ADP + protein N-phospho-L-histidine.</text>
        <dbReference type="EC" id="2.7.13.3"/>
    </reaction>
</comment>
<evidence type="ECO:0000256" key="3">
    <source>
        <dbReference type="ARBA" id="ARBA00012438"/>
    </source>
</evidence>
<evidence type="ECO:0000256" key="6">
    <source>
        <dbReference type="ARBA" id="ARBA00022679"/>
    </source>
</evidence>
<dbReference type="SUPFAM" id="SSF55874">
    <property type="entry name" value="ATPase domain of HSP90 chaperone/DNA topoisomerase II/histidine kinase"/>
    <property type="match status" value="1"/>
</dbReference>
<dbReference type="CDD" id="cd00075">
    <property type="entry name" value="HATPase"/>
    <property type="match status" value="1"/>
</dbReference>
<evidence type="ECO:0000313" key="17">
    <source>
        <dbReference type="EMBL" id="MBO8435336.1"/>
    </source>
</evidence>
<dbReference type="InterPro" id="IPR003661">
    <property type="entry name" value="HisK_dim/P_dom"/>
</dbReference>
<dbReference type="GO" id="GO:0005524">
    <property type="term" value="F:ATP binding"/>
    <property type="evidence" value="ECO:0007669"/>
    <property type="project" value="UniProtKB-KW"/>
</dbReference>
<dbReference type="Gene3D" id="3.30.565.10">
    <property type="entry name" value="Histidine kinase-like ATPase, C-terminal domain"/>
    <property type="match status" value="1"/>
</dbReference>
<dbReference type="PROSITE" id="PS50109">
    <property type="entry name" value="HIS_KIN"/>
    <property type="match status" value="1"/>
</dbReference>
<comment type="caution">
    <text evidence="17">The sequence shown here is derived from an EMBL/GenBank/DDBJ whole genome shotgun (WGS) entry which is preliminary data.</text>
</comment>
<keyword evidence="10" id="KW-0067">ATP-binding</keyword>
<evidence type="ECO:0000259" key="16">
    <source>
        <dbReference type="PROSITE" id="PS50885"/>
    </source>
</evidence>
<evidence type="ECO:0000256" key="13">
    <source>
        <dbReference type="ARBA" id="ARBA00023136"/>
    </source>
</evidence>
<dbReference type="InterPro" id="IPR050398">
    <property type="entry name" value="HssS/ArlS-like"/>
</dbReference>
<dbReference type="SMART" id="SM00304">
    <property type="entry name" value="HAMP"/>
    <property type="match status" value="1"/>
</dbReference>
<dbReference type="GO" id="GO:0005886">
    <property type="term" value="C:plasma membrane"/>
    <property type="evidence" value="ECO:0007669"/>
    <property type="project" value="UniProtKB-SubCell"/>
</dbReference>
<dbReference type="Pfam" id="PF00672">
    <property type="entry name" value="HAMP"/>
    <property type="match status" value="1"/>
</dbReference>
<feature type="domain" description="HAMP" evidence="16">
    <location>
        <begin position="198"/>
        <end position="250"/>
    </location>
</feature>
<dbReference type="AlphaFoldDB" id="A0A9D9H3Q0"/>
<dbReference type="PANTHER" id="PTHR45528">
    <property type="entry name" value="SENSOR HISTIDINE KINASE CPXA"/>
    <property type="match status" value="1"/>
</dbReference>
<gene>
    <name evidence="17" type="ORF">IAC55_08470</name>
</gene>
<reference evidence="17" key="1">
    <citation type="submission" date="2020-10" db="EMBL/GenBank/DDBJ databases">
        <authorList>
            <person name="Gilroy R."/>
        </authorList>
    </citation>
    <scope>NUCLEOTIDE SEQUENCE</scope>
    <source>
        <strain evidence="17">F6-4510</strain>
    </source>
</reference>
<protein>
    <recommendedName>
        <fullName evidence="3">histidine kinase</fullName>
        <ecNumber evidence="3">2.7.13.3</ecNumber>
    </recommendedName>
</protein>
<keyword evidence="6" id="KW-0808">Transferase</keyword>
<organism evidence="17 18">
    <name type="scientific">Candidatus Fimicola merdigallinarum</name>
    <dbReference type="NCBI Taxonomy" id="2840819"/>
    <lineage>
        <taxon>Bacteria</taxon>
        <taxon>Bacillati</taxon>
        <taxon>Bacillota</taxon>
        <taxon>Clostridia</taxon>
        <taxon>Lachnospirales</taxon>
        <taxon>Lachnospiraceae</taxon>
        <taxon>Lachnospiraceae incertae sedis</taxon>
        <taxon>Candidatus Fimicola</taxon>
    </lineage>
</organism>
<dbReference type="GO" id="GO:0000155">
    <property type="term" value="F:phosphorelay sensor kinase activity"/>
    <property type="evidence" value="ECO:0007669"/>
    <property type="project" value="InterPro"/>
</dbReference>
<dbReference type="Pfam" id="PF00512">
    <property type="entry name" value="HisKA"/>
    <property type="match status" value="1"/>
</dbReference>
<dbReference type="PANTHER" id="PTHR45528:SF1">
    <property type="entry name" value="SENSOR HISTIDINE KINASE CPXA"/>
    <property type="match status" value="1"/>
</dbReference>
<dbReference type="FunFam" id="3.30.565.10:FF:000006">
    <property type="entry name" value="Sensor histidine kinase WalK"/>
    <property type="match status" value="1"/>
</dbReference>
<keyword evidence="9 17" id="KW-0418">Kinase</keyword>
<dbReference type="EMBL" id="JADIMX010000166">
    <property type="protein sequence ID" value="MBO8435336.1"/>
    <property type="molecule type" value="Genomic_DNA"/>
</dbReference>
<evidence type="ECO:0000256" key="2">
    <source>
        <dbReference type="ARBA" id="ARBA00004651"/>
    </source>
</evidence>
<dbReference type="InterPro" id="IPR003660">
    <property type="entry name" value="HAMP_dom"/>
</dbReference>
<reference evidence="17" key="2">
    <citation type="journal article" date="2021" name="PeerJ">
        <title>Extensive microbial diversity within the chicken gut microbiome revealed by metagenomics and culture.</title>
        <authorList>
            <person name="Gilroy R."/>
            <person name="Ravi A."/>
            <person name="Getino M."/>
            <person name="Pursley I."/>
            <person name="Horton D.L."/>
            <person name="Alikhan N.F."/>
            <person name="Baker D."/>
            <person name="Gharbi K."/>
            <person name="Hall N."/>
            <person name="Watson M."/>
            <person name="Adriaenssens E.M."/>
            <person name="Foster-Nyarko E."/>
            <person name="Jarju S."/>
            <person name="Secka A."/>
            <person name="Antonio M."/>
            <person name="Oren A."/>
            <person name="Chaudhuri R.R."/>
            <person name="La Ragione R."/>
            <person name="Hildebrand F."/>
            <person name="Pallen M.J."/>
        </authorList>
    </citation>
    <scope>NUCLEOTIDE SEQUENCE</scope>
    <source>
        <strain evidence="17">F6-4510</strain>
    </source>
</reference>
<dbReference type="InterPro" id="IPR036890">
    <property type="entry name" value="HATPase_C_sf"/>
</dbReference>
<feature type="domain" description="Histidine kinase" evidence="15">
    <location>
        <begin position="258"/>
        <end position="476"/>
    </location>
</feature>
<dbReference type="InterPro" id="IPR036097">
    <property type="entry name" value="HisK_dim/P_sf"/>
</dbReference>
<dbReference type="Pfam" id="PF02518">
    <property type="entry name" value="HATPase_c"/>
    <property type="match status" value="1"/>
</dbReference>
<evidence type="ECO:0000256" key="10">
    <source>
        <dbReference type="ARBA" id="ARBA00022840"/>
    </source>
</evidence>
<dbReference type="SMART" id="SM00387">
    <property type="entry name" value="HATPase_c"/>
    <property type="match status" value="1"/>
</dbReference>
<feature type="transmembrane region" description="Helical" evidence="14">
    <location>
        <begin position="12"/>
        <end position="32"/>
    </location>
</feature>
<dbReference type="SUPFAM" id="SSF158472">
    <property type="entry name" value="HAMP domain-like"/>
    <property type="match status" value="1"/>
</dbReference>
<dbReference type="CDD" id="cd06225">
    <property type="entry name" value="HAMP"/>
    <property type="match status" value="1"/>
</dbReference>
<dbReference type="PRINTS" id="PR00344">
    <property type="entry name" value="BCTRLSENSOR"/>
</dbReference>
<evidence type="ECO:0000256" key="14">
    <source>
        <dbReference type="SAM" id="Phobius"/>
    </source>
</evidence>
<dbReference type="FunFam" id="1.10.287.130:FF:000001">
    <property type="entry name" value="Two-component sensor histidine kinase"/>
    <property type="match status" value="1"/>
</dbReference>
<dbReference type="InterPro" id="IPR005467">
    <property type="entry name" value="His_kinase_dom"/>
</dbReference>
<dbReference type="InterPro" id="IPR003594">
    <property type="entry name" value="HATPase_dom"/>
</dbReference>
<evidence type="ECO:0000256" key="4">
    <source>
        <dbReference type="ARBA" id="ARBA00022475"/>
    </source>
</evidence>
<keyword evidence="5" id="KW-0597">Phosphoprotein</keyword>
<dbReference type="Gene3D" id="1.10.287.130">
    <property type="match status" value="1"/>
</dbReference>
<keyword evidence="7 14" id="KW-0812">Transmembrane</keyword>
<evidence type="ECO:0000256" key="1">
    <source>
        <dbReference type="ARBA" id="ARBA00000085"/>
    </source>
</evidence>
<evidence type="ECO:0000256" key="5">
    <source>
        <dbReference type="ARBA" id="ARBA00022553"/>
    </source>
</evidence>
<evidence type="ECO:0000256" key="7">
    <source>
        <dbReference type="ARBA" id="ARBA00022692"/>
    </source>
</evidence>
<proteinExistence type="predicted"/>
<keyword evidence="8" id="KW-0547">Nucleotide-binding</keyword>
<dbReference type="Proteomes" id="UP000823611">
    <property type="component" value="Unassembled WGS sequence"/>
</dbReference>
<dbReference type="SUPFAM" id="SSF47384">
    <property type="entry name" value="Homodimeric domain of signal transducing histidine kinase"/>
    <property type="match status" value="1"/>
</dbReference>
<evidence type="ECO:0000256" key="9">
    <source>
        <dbReference type="ARBA" id="ARBA00022777"/>
    </source>
</evidence>
<keyword evidence="11 14" id="KW-1133">Transmembrane helix</keyword>
<dbReference type="Gene3D" id="6.10.340.10">
    <property type="match status" value="1"/>
</dbReference>
<keyword evidence="12" id="KW-0902">Two-component regulatory system</keyword>
<evidence type="ECO:0000256" key="11">
    <source>
        <dbReference type="ARBA" id="ARBA00022989"/>
    </source>
</evidence>
<dbReference type="EC" id="2.7.13.3" evidence="3"/>
<comment type="subcellular location">
    <subcellularLocation>
        <location evidence="2">Cell membrane</location>
        <topology evidence="2">Multi-pass membrane protein</topology>
    </subcellularLocation>
</comment>
<sequence>MKNSILTKQVFIYISTLFISFIIFAGVLTLAYSNYYTNLKEKQLIGYGKKLSEEIYEQYAINLFTDNVESDELKHQFQFMEEYLNSSVFFMNKKGVIENATPRINQSWVGQTLTDYAIEGVLDGNIVTVKGKLNGMFPEPVLTVGYPIFFGKKVMGGVFISTSIPEIQKSIQGMYGVGAMCLGVVMVIGALLIYISTRRITKPLLEMNNAVKVIADGNFENRVSVYCDDEVGQLAKSVNNMAESLDKQEKIRRNFIANISHDLRSPLTSIQGFIGAMLDGTIPPDRNKHYLEIVMEETERLTKLTNDIVDLNRAQTSNLTLEESDFNINELIRDSIEKLEPRFTEKNISVDIVFFEKDTMVKADKDKIQRVFQNLVDNAIKFTDNGGEIKIETEAKNNNKITVSVKDNGIGISEEEQKYVFDRFYKADESRGQYKKGGGLGLSIAKEFILAHNESIGVKSEKGKGAEFIFTLKKSN</sequence>
<keyword evidence="4" id="KW-1003">Cell membrane</keyword>
<dbReference type="InterPro" id="IPR004358">
    <property type="entry name" value="Sig_transdc_His_kin-like_C"/>
</dbReference>
<evidence type="ECO:0000259" key="15">
    <source>
        <dbReference type="PROSITE" id="PS50109"/>
    </source>
</evidence>
<name>A0A9D9H3Q0_9FIRM</name>
<evidence type="ECO:0000313" key="18">
    <source>
        <dbReference type="Proteomes" id="UP000823611"/>
    </source>
</evidence>
<evidence type="ECO:0000256" key="8">
    <source>
        <dbReference type="ARBA" id="ARBA00022741"/>
    </source>
</evidence>
<dbReference type="PROSITE" id="PS50885">
    <property type="entry name" value="HAMP"/>
    <property type="match status" value="1"/>
</dbReference>
<dbReference type="CDD" id="cd00082">
    <property type="entry name" value="HisKA"/>
    <property type="match status" value="1"/>
</dbReference>
<evidence type="ECO:0000256" key="12">
    <source>
        <dbReference type="ARBA" id="ARBA00023012"/>
    </source>
</evidence>
<dbReference type="SMART" id="SM00388">
    <property type="entry name" value="HisKA"/>
    <property type="match status" value="1"/>
</dbReference>
<keyword evidence="13 14" id="KW-0472">Membrane</keyword>
<accession>A0A9D9H3Q0</accession>
<feature type="transmembrane region" description="Helical" evidence="14">
    <location>
        <begin position="173"/>
        <end position="195"/>
    </location>
</feature>